<reference evidence="1 2" key="1">
    <citation type="journal article" date="2019" name="Int. J. Syst. Evol. Microbiol.">
        <title>The Global Catalogue of Microorganisms (GCM) 10K type strain sequencing project: providing services to taxonomists for standard genome sequencing and annotation.</title>
        <authorList>
            <consortium name="The Broad Institute Genomics Platform"/>
            <consortium name="The Broad Institute Genome Sequencing Center for Infectious Disease"/>
            <person name="Wu L."/>
            <person name="Ma J."/>
        </authorList>
    </citation>
    <scope>NUCLEOTIDE SEQUENCE [LARGE SCALE GENOMIC DNA]</scope>
    <source>
        <strain evidence="1 2">JCM 12662</strain>
    </source>
</reference>
<dbReference type="Pfam" id="PF04392">
    <property type="entry name" value="ABC_sub_bind"/>
    <property type="match status" value="1"/>
</dbReference>
<comment type="caution">
    <text evidence="1">The sequence shown here is derived from an EMBL/GenBank/DDBJ whole genome shotgun (WGS) entry which is preliminary data.</text>
</comment>
<sequence length="337" mass="35370">MKNKRMIMVLGILVVILGGAFIFSETEADSDSQSPNTGEAFKIGILQTTSHPALDDITAGTIEGLKENGYSEGENATVNFQNGQGDQNLMNTMAQTLVDEGADLLVGIGTPASQALANATSDIPIILAAVSDPVGAGLVESEEAPGGNVTGVKDQSPVKAQLELMMELLPETKDIALFYSSGEDNARAEGERAEQAAKELGLTTVTYTASGTNEIQQLVAKMAQEVDAIYMPTDNTIASAFDTVVSEATRYETPLIPTVDTMVAQGGLATVGINQKQLGFESGRMGAEVLDGREISTFPVFVLNEGEALVNLEQAERLGLTLPEAAVEEATVVQPGE</sequence>
<dbReference type="InterPro" id="IPR007487">
    <property type="entry name" value="ABC_transpt-TYRBP-like"/>
</dbReference>
<gene>
    <name evidence="1" type="primary">trpX</name>
    <name evidence="1" type="ORF">GCM10008932_15030</name>
</gene>
<dbReference type="PANTHER" id="PTHR35271">
    <property type="entry name" value="ABC TRANSPORTER, SUBSTRATE-BINDING LIPOPROTEIN-RELATED"/>
    <property type="match status" value="1"/>
</dbReference>
<dbReference type="SUPFAM" id="SSF53822">
    <property type="entry name" value="Periplasmic binding protein-like I"/>
    <property type="match status" value="1"/>
</dbReference>
<dbReference type="Gene3D" id="3.40.50.2300">
    <property type="match status" value="2"/>
</dbReference>
<dbReference type="Proteomes" id="UP001501166">
    <property type="component" value="Unassembled WGS sequence"/>
</dbReference>
<dbReference type="NCBIfam" id="NF041285">
    <property type="entry name" value="ABC_SBP_TrpX"/>
    <property type="match status" value="1"/>
</dbReference>
<name>A0ABN0XGI6_9LACT</name>
<dbReference type="PANTHER" id="PTHR35271:SF1">
    <property type="entry name" value="ABC TRANSPORTER, SUBSTRATE-BINDING LIPOPROTEIN"/>
    <property type="match status" value="1"/>
</dbReference>
<dbReference type="RefSeq" id="WP_343755299.1">
    <property type="nucleotide sequence ID" value="NZ_BAAACW010000094.1"/>
</dbReference>
<protein>
    <submittedName>
        <fullName evidence="1">Tryptophan ABC transporter substrate-binding protein</fullName>
    </submittedName>
</protein>
<dbReference type="InterPro" id="IPR047776">
    <property type="entry name" value="ABC_SBP_TrpX-like"/>
</dbReference>
<keyword evidence="2" id="KW-1185">Reference proteome</keyword>
<proteinExistence type="predicted"/>
<accession>A0ABN0XGI6</accession>
<evidence type="ECO:0000313" key="2">
    <source>
        <dbReference type="Proteomes" id="UP001501166"/>
    </source>
</evidence>
<evidence type="ECO:0000313" key="1">
    <source>
        <dbReference type="EMBL" id="GAA0363561.1"/>
    </source>
</evidence>
<dbReference type="EMBL" id="BAAACW010000094">
    <property type="protein sequence ID" value="GAA0363561.1"/>
    <property type="molecule type" value="Genomic_DNA"/>
</dbReference>
<dbReference type="CDD" id="cd06325">
    <property type="entry name" value="PBP1_ABC_unchar_transporter"/>
    <property type="match status" value="1"/>
</dbReference>
<organism evidence="1 2">
    <name type="scientific">Alkalibacterium iburiense</name>
    <dbReference type="NCBI Taxonomy" id="290589"/>
    <lineage>
        <taxon>Bacteria</taxon>
        <taxon>Bacillati</taxon>
        <taxon>Bacillota</taxon>
        <taxon>Bacilli</taxon>
        <taxon>Lactobacillales</taxon>
        <taxon>Carnobacteriaceae</taxon>
        <taxon>Alkalibacterium</taxon>
    </lineage>
</organism>
<dbReference type="InterPro" id="IPR028082">
    <property type="entry name" value="Peripla_BP_I"/>
</dbReference>